<name>A0A1B3WCD7_9FIRM</name>
<dbReference type="EMBL" id="CP017037">
    <property type="protein sequence ID" value="AOH38631.1"/>
    <property type="molecule type" value="Genomic_DNA"/>
</dbReference>
<sequence>MKKLLIICGLTAVISAASNLPVSAEMFWKYNDTITIDMGLSRFKKNSEGHEILEFVGIEKLPEDGTCTYTYIYDRTAGTIQVKELEKKTKKLHYTSNFTPESIDSSNPVIQARAAMAEAVYQRKVAKNHKK</sequence>
<reference evidence="2" key="1">
    <citation type="submission" date="2016-08" db="EMBL/GenBank/DDBJ databases">
        <authorList>
            <person name="Seilhamer J.J."/>
        </authorList>
    </citation>
    <scope>NUCLEOTIDE SEQUENCE [LARGE SCALE GENOMIC DNA]</scope>
    <source>
        <strain evidence="2">F0677</strain>
    </source>
</reference>
<feature type="chain" id="PRO_5044555799" evidence="1">
    <location>
        <begin position="25"/>
        <end position="131"/>
    </location>
</feature>
<reference evidence="3 5" key="3">
    <citation type="submission" date="2018-08" db="EMBL/GenBank/DDBJ databases">
        <title>Draft genome sequence of Dialister pneumosintes KCOM 1685.</title>
        <authorList>
            <person name="Kook J.-K."/>
            <person name="Park S.-N."/>
            <person name="Lim Y.K."/>
        </authorList>
    </citation>
    <scope>NUCLEOTIDE SEQUENCE [LARGE SCALE GENOMIC DNA]</scope>
    <source>
        <strain evidence="3 5">KCOM 1685</strain>
    </source>
</reference>
<keyword evidence="5" id="KW-1185">Reference proteome</keyword>
<dbReference type="RefSeq" id="WP_069176724.1">
    <property type="nucleotide sequence ID" value="NZ_CP017037.1"/>
</dbReference>
<reference evidence="4" key="2">
    <citation type="submission" date="2016-08" db="EMBL/GenBank/DDBJ databases">
        <authorList>
            <person name="Holder M.E."/>
            <person name="Ajami N.J."/>
            <person name="Petrosino J.F."/>
        </authorList>
    </citation>
    <scope>NUCLEOTIDE SEQUENCE [LARGE SCALE GENOMIC DNA]</scope>
    <source>
        <strain evidence="4">F0677</strain>
    </source>
</reference>
<accession>A0A1B3WCD7</accession>
<dbReference type="STRING" id="39950.BCB69_00650"/>
<evidence type="ECO:0000256" key="1">
    <source>
        <dbReference type="SAM" id="SignalP"/>
    </source>
</evidence>
<evidence type="ECO:0000313" key="3">
    <source>
        <dbReference type="EMBL" id="RID94418.1"/>
    </source>
</evidence>
<gene>
    <name evidence="2" type="ORF">BCB69_00650</name>
    <name evidence="3" type="ORF">DX915_02540</name>
</gene>
<organism evidence="2 4">
    <name type="scientific">Dialister pneumosintes</name>
    <dbReference type="NCBI Taxonomy" id="39950"/>
    <lineage>
        <taxon>Bacteria</taxon>
        <taxon>Bacillati</taxon>
        <taxon>Bacillota</taxon>
        <taxon>Negativicutes</taxon>
        <taxon>Veillonellales</taxon>
        <taxon>Veillonellaceae</taxon>
        <taxon>Dialister</taxon>
    </lineage>
</organism>
<dbReference type="Proteomes" id="UP000266262">
    <property type="component" value="Unassembled WGS sequence"/>
</dbReference>
<proteinExistence type="predicted"/>
<dbReference type="KEGG" id="dpn:BCB69_00650"/>
<dbReference type="OrthoDB" id="1634077at2"/>
<evidence type="ECO:0000313" key="2">
    <source>
        <dbReference type="EMBL" id="AOH38631.1"/>
    </source>
</evidence>
<dbReference type="AlphaFoldDB" id="A0A1B3WCD7"/>
<evidence type="ECO:0000313" key="5">
    <source>
        <dbReference type="Proteomes" id="UP000266262"/>
    </source>
</evidence>
<keyword evidence="1" id="KW-0732">Signal</keyword>
<dbReference type="EMBL" id="QWKU01000001">
    <property type="protein sequence ID" value="RID94418.1"/>
    <property type="molecule type" value="Genomic_DNA"/>
</dbReference>
<dbReference type="Proteomes" id="UP000094757">
    <property type="component" value="Chromosome"/>
</dbReference>
<feature type="signal peptide" evidence="1">
    <location>
        <begin position="1"/>
        <end position="24"/>
    </location>
</feature>
<protein>
    <submittedName>
        <fullName evidence="2">Uncharacterized protein</fullName>
    </submittedName>
</protein>
<evidence type="ECO:0000313" key="4">
    <source>
        <dbReference type="Proteomes" id="UP000094757"/>
    </source>
</evidence>